<comment type="subcellular location">
    <subcellularLocation>
        <location evidence="1">Membrane</location>
        <topology evidence="1">Multi-pass membrane protein</topology>
    </subcellularLocation>
</comment>
<organism evidence="12 13">
    <name type="scientific">Hericium alpestre</name>
    <dbReference type="NCBI Taxonomy" id="135208"/>
    <lineage>
        <taxon>Eukaryota</taxon>
        <taxon>Fungi</taxon>
        <taxon>Dikarya</taxon>
        <taxon>Basidiomycota</taxon>
        <taxon>Agaricomycotina</taxon>
        <taxon>Agaricomycetes</taxon>
        <taxon>Russulales</taxon>
        <taxon>Hericiaceae</taxon>
        <taxon>Hericium</taxon>
    </lineage>
</organism>
<keyword evidence="6 10" id="KW-0472">Membrane</keyword>
<dbReference type="Proteomes" id="UP000298061">
    <property type="component" value="Unassembled WGS sequence"/>
</dbReference>
<evidence type="ECO:0000259" key="11">
    <source>
        <dbReference type="PROSITE" id="PS50850"/>
    </source>
</evidence>
<dbReference type="InterPro" id="IPR005828">
    <property type="entry name" value="MFS_sugar_transport-like"/>
</dbReference>
<evidence type="ECO:0000256" key="5">
    <source>
        <dbReference type="ARBA" id="ARBA00022989"/>
    </source>
</evidence>
<dbReference type="FunFam" id="1.20.1250.20:FF:000117">
    <property type="entry name" value="MFS hexose transporter"/>
    <property type="match status" value="1"/>
</dbReference>
<keyword evidence="13" id="KW-1185">Reference proteome</keyword>
<reference evidence="12 13" key="1">
    <citation type="submission" date="2019-02" db="EMBL/GenBank/DDBJ databases">
        <title>Genome sequencing of the rare red list fungi Hericium alpestre (H. flagellum).</title>
        <authorList>
            <person name="Buettner E."/>
            <person name="Kellner H."/>
        </authorList>
    </citation>
    <scope>NUCLEOTIDE SEQUENCE [LARGE SCALE GENOMIC DNA]</scope>
    <source>
        <strain evidence="12 13">DSM 108284</strain>
    </source>
</reference>
<evidence type="ECO:0000313" key="12">
    <source>
        <dbReference type="EMBL" id="TFY78284.1"/>
    </source>
</evidence>
<feature type="transmembrane region" description="Helical" evidence="10">
    <location>
        <begin position="351"/>
        <end position="374"/>
    </location>
</feature>
<feature type="transmembrane region" description="Helical" evidence="10">
    <location>
        <begin position="287"/>
        <end position="307"/>
    </location>
</feature>
<evidence type="ECO:0000256" key="9">
    <source>
        <dbReference type="SAM" id="MobiDB-lite"/>
    </source>
</evidence>
<dbReference type="InterPro" id="IPR050360">
    <property type="entry name" value="MFS_Sugar_Transporters"/>
</dbReference>
<dbReference type="PANTHER" id="PTHR48022:SF64">
    <property type="entry name" value="MAJOR FACILITATOR SUPERFAMILY (MFS) PROFILE DOMAIN-CONTAINING PROTEIN"/>
    <property type="match status" value="1"/>
</dbReference>
<evidence type="ECO:0000256" key="3">
    <source>
        <dbReference type="ARBA" id="ARBA00022448"/>
    </source>
</evidence>
<feature type="transmembrane region" description="Helical" evidence="10">
    <location>
        <begin position="442"/>
        <end position="459"/>
    </location>
</feature>
<evidence type="ECO:0000256" key="4">
    <source>
        <dbReference type="ARBA" id="ARBA00022692"/>
    </source>
</evidence>
<dbReference type="AlphaFoldDB" id="A0A4Y9ZVK6"/>
<keyword evidence="4 10" id="KW-0812">Transmembrane</keyword>
<dbReference type="InterPro" id="IPR003663">
    <property type="entry name" value="Sugar/inositol_transpt"/>
</dbReference>
<feature type="transmembrane region" description="Helical" evidence="10">
    <location>
        <begin position="104"/>
        <end position="122"/>
    </location>
</feature>
<feature type="transmembrane region" description="Helical" evidence="10">
    <location>
        <begin position="413"/>
        <end position="430"/>
    </location>
</feature>
<dbReference type="PANTHER" id="PTHR48022">
    <property type="entry name" value="PLASTIDIC GLUCOSE TRANSPORTER 4"/>
    <property type="match status" value="1"/>
</dbReference>
<comment type="caution">
    <text evidence="12">The sequence shown here is derived from an EMBL/GenBank/DDBJ whole genome shotgun (WGS) entry which is preliminary data.</text>
</comment>
<dbReference type="InterPro" id="IPR020846">
    <property type="entry name" value="MFS_dom"/>
</dbReference>
<dbReference type="OrthoDB" id="6133115at2759"/>
<proteinExistence type="inferred from homology"/>
<evidence type="ECO:0000256" key="10">
    <source>
        <dbReference type="SAM" id="Phobius"/>
    </source>
</evidence>
<sequence length="551" mass="61108">MGAGPAIATGGKNYGDLIDKSRPWWMNRRLLALNGWIALLLITSTTNGYDGSMMNGLQSLPQWVQDFHDPSVNMLGLLNAIQNIGSLCAYPFSPYVTDGLGRRMAILLGATIMLIGTALQTASNSVNMFIGARFLIGFGLTFAAASAPLLVTEIAYPSQRGQATSMYNTLWFFGSIIAAWTTFGTFTIPSSWAWRTPSLLQGLPSVLQVSLIWFVPESPRWLINKGREAQALRTLAYYHANGNEHDPLVEYEFEEIKAAIQLDREVATSVGWLSLFKTPGNRRRMRIILALAFFSQWSGNGLVSYYLKRVCDSVGITDPTTQLLINGVLNIFNFFVALIAGLLCDKIGRRVLFITSTIGMLVFWIIQTICLSMYEQHGNPMVGRSVIGMICEQHIPSYRYASSSIIASTKVCYYAFYDIAFTPLIVSYSVEILPYSIRAKGFTAFNFAVSASLIFNQYVNPIALNALGWKYYLVYVCWIAFEMVFVFIYVVETKNRTLEETAALFDGDDALEKVTQHAAEVAAEEVKAKASGSLDTEKASNSVEEISEAKE</sequence>
<dbReference type="SUPFAM" id="SSF103473">
    <property type="entry name" value="MFS general substrate transporter"/>
    <property type="match status" value="1"/>
</dbReference>
<dbReference type="Pfam" id="PF00083">
    <property type="entry name" value="Sugar_tr"/>
    <property type="match status" value="1"/>
</dbReference>
<comment type="catalytic activity">
    <reaction evidence="7">
        <text>myo-inositol(out) + H(+)(out) = myo-inositol(in) + H(+)(in)</text>
        <dbReference type="Rhea" id="RHEA:60364"/>
        <dbReference type="ChEBI" id="CHEBI:15378"/>
        <dbReference type="ChEBI" id="CHEBI:17268"/>
    </reaction>
</comment>
<feature type="transmembrane region" description="Helical" evidence="10">
    <location>
        <begin position="168"/>
        <end position="192"/>
    </location>
</feature>
<feature type="domain" description="Major facilitator superfamily (MFS) profile" evidence="11">
    <location>
        <begin position="36"/>
        <end position="494"/>
    </location>
</feature>
<comment type="similarity">
    <text evidence="2 8">Belongs to the major facilitator superfamily. Sugar transporter (TC 2.A.1.1) family.</text>
</comment>
<evidence type="ECO:0000256" key="7">
    <source>
        <dbReference type="ARBA" id="ARBA00049119"/>
    </source>
</evidence>
<feature type="transmembrane region" description="Helical" evidence="10">
    <location>
        <begin position="30"/>
        <end position="49"/>
    </location>
</feature>
<protein>
    <recommendedName>
        <fullName evidence="11">Major facilitator superfamily (MFS) profile domain-containing protein</fullName>
    </recommendedName>
</protein>
<gene>
    <name evidence="12" type="ORF">EWM64_g5722</name>
</gene>
<accession>A0A4Y9ZVK6</accession>
<evidence type="ECO:0000256" key="8">
    <source>
        <dbReference type="RuleBase" id="RU003346"/>
    </source>
</evidence>
<dbReference type="STRING" id="135208.A0A4Y9ZVK6"/>
<dbReference type="GO" id="GO:0016020">
    <property type="term" value="C:membrane"/>
    <property type="evidence" value="ECO:0007669"/>
    <property type="project" value="UniProtKB-SubCell"/>
</dbReference>
<dbReference type="NCBIfam" id="TIGR00879">
    <property type="entry name" value="SP"/>
    <property type="match status" value="1"/>
</dbReference>
<feature type="transmembrane region" description="Helical" evidence="10">
    <location>
        <begin position="134"/>
        <end position="156"/>
    </location>
</feature>
<name>A0A4Y9ZVK6_9AGAM</name>
<dbReference type="PROSITE" id="PS50850">
    <property type="entry name" value="MFS"/>
    <property type="match status" value="1"/>
</dbReference>
<dbReference type="GO" id="GO:0005351">
    <property type="term" value="F:carbohydrate:proton symporter activity"/>
    <property type="evidence" value="ECO:0007669"/>
    <property type="project" value="TreeGrafter"/>
</dbReference>
<evidence type="ECO:0000256" key="1">
    <source>
        <dbReference type="ARBA" id="ARBA00004141"/>
    </source>
</evidence>
<keyword evidence="3 8" id="KW-0813">Transport</keyword>
<dbReference type="InterPro" id="IPR036259">
    <property type="entry name" value="MFS_trans_sf"/>
</dbReference>
<evidence type="ECO:0000256" key="6">
    <source>
        <dbReference type="ARBA" id="ARBA00023136"/>
    </source>
</evidence>
<feature type="transmembrane region" description="Helical" evidence="10">
    <location>
        <begin position="327"/>
        <end position="344"/>
    </location>
</feature>
<evidence type="ECO:0000313" key="13">
    <source>
        <dbReference type="Proteomes" id="UP000298061"/>
    </source>
</evidence>
<dbReference type="Gene3D" id="1.20.1250.20">
    <property type="entry name" value="MFS general substrate transporter like domains"/>
    <property type="match status" value="1"/>
</dbReference>
<feature type="region of interest" description="Disordered" evidence="9">
    <location>
        <begin position="527"/>
        <end position="551"/>
    </location>
</feature>
<feature type="transmembrane region" description="Helical" evidence="10">
    <location>
        <begin position="471"/>
        <end position="491"/>
    </location>
</feature>
<dbReference type="EMBL" id="SFCI01000712">
    <property type="protein sequence ID" value="TFY78284.1"/>
    <property type="molecule type" value="Genomic_DNA"/>
</dbReference>
<keyword evidence="5 10" id="KW-1133">Transmembrane helix</keyword>
<evidence type="ECO:0000256" key="2">
    <source>
        <dbReference type="ARBA" id="ARBA00010992"/>
    </source>
</evidence>